<accession>A0A8D8S866</accession>
<protein>
    <submittedName>
        <fullName evidence="1">Uncharacterized protein</fullName>
    </submittedName>
</protein>
<evidence type="ECO:0000313" key="1">
    <source>
        <dbReference type="EMBL" id="CAG6663570.1"/>
    </source>
</evidence>
<dbReference type="EMBL" id="HBUF01205584">
    <property type="protein sequence ID" value="CAG6663570.1"/>
    <property type="molecule type" value="Transcribed_RNA"/>
</dbReference>
<sequence>MYQHTYNFIKNVLIVVSQNSSSVTSPKWNLYNFQLNLFDYPKKNTCWRILLQDGASNTHDWQCLPSVVQSLLRWHGNHVGLWTLGRWTFPCHIGLTMTFI</sequence>
<organism evidence="1">
    <name type="scientific">Cacopsylla melanoneura</name>
    <dbReference type="NCBI Taxonomy" id="428564"/>
    <lineage>
        <taxon>Eukaryota</taxon>
        <taxon>Metazoa</taxon>
        <taxon>Ecdysozoa</taxon>
        <taxon>Arthropoda</taxon>
        <taxon>Hexapoda</taxon>
        <taxon>Insecta</taxon>
        <taxon>Pterygota</taxon>
        <taxon>Neoptera</taxon>
        <taxon>Paraneoptera</taxon>
        <taxon>Hemiptera</taxon>
        <taxon>Sternorrhyncha</taxon>
        <taxon>Psylloidea</taxon>
        <taxon>Psyllidae</taxon>
        <taxon>Psyllinae</taxon>
        <taxon>Cacopsylla</taxon>
    </lineage>
</organism>
<name>A0A8D8S866_9HEMI</name>
<proteinExistence type="predicted"/>
<reference evidence="1" key="1">
    <citation type="submission" date="2021-05" db="EMBL/GenBank/DDBJ databases">
        <authorList>
            <person name="Alioto T."/>
            <person name="Alioto T."/>
            <person name="Gomez Garrido J."/>
        </authorList>
    </citation>
    <scope>NUCLEOTIDE SEQUENCE</scope>
</reference>
<dbReference type="AlphaFoldDB" id="A0A8D8S866"/>